<dbReference type="InterPro" id="IPR036388">
    <property type="entry name" value="WH-like_DNA-bd_sf"/>
</dbReference>
<keyword evidence="2" id="KW-1185">Reference proteome</keyword>
<accession>A0ABZ0SK98</accession>
<dbReference type="InterPro" id="IPR036390">
    <property type="entry name" value="WH_DNA-bd_sf"/>
</dbReference>
<reference evidence="1 2" key="1">
    <citation type="submission" date="2023-11" db="EMBL/GenBank/DDBJ databases">
        <title>Genome sequence of Microbacterium rhizosphaerae KACC 19337.</title>
        <authorList>
            <person name="Choi H."/>
            <person name="Kim S."/>
            <person name="Kim Y."/>
            <person name="Kwon S.-W."/>
            <person name="Heo J."/>
        </authorList>
    </citation>
    <scope>NUCLEOTIDE SEQUENCE [LARGE SCALE GENOMIC DNA]</scope>
    <source>
        <strain evidence="1 2">KACC 19337</strain>
    </source>
</reference>
<sequence length="189" mass="19605">MIDATRDRVARLLAEADGAMDAAAVAAAVGIHVTTARFHLDRLVDAGQALRAPMAEGMRGRPRVGYSPAAAMRTEPSRAAMVAALAGALADDPDGPVRARAAGRAWAATLGGAPELVDVLERLGFAPESDGDGIRLRACPFLDAARIHPGIVCQVHRGIIERVVGDAAADVRLIPFEGTRGCLVALPMS</sequence>
<dbReference type="Proteomes" id="UP001323798">
    <property type="component" value="Chromosome"/>
</dbReference>
<dbReference type="SUPFAM" id="SSF46785">
    <property type="entry name" value="Winged helix' DNA-binding domain"/>
    <property type="match status" value="1"/>
</dbReference>
<gene>
    <name evidence="1" type="ORF">SM116_12540</name>
</gene>
<name>A0ABZ0SK98_9MICO</name>
<dbReference type="RefSeq" id="WP_320941314.1">
    <property type="nucleotide sequence ID" value="NZ_BAABEU010000006.1"/>
</dbReference>
<organism evidence="1 2">
    <name type="scientific">Microbacterium rhizosphaerae</name>
    <dbReference type="NCBI Taxonomy" id="1678237"/>
    <lineage>
        <taxon>Bacteria</taxon>
        <taxon>Bacillati</taxon>
        <taxon>Actinomycetota</taxon>
        <taxon>Actinomycetes</taxon>
        <taxon>Micrococcales</taxon>
        <taxon>Microbacteriaceae</taxon>
        <taxon>Microbacterium</taxon>
    </lineage>
</organism>
<proteinExistence type="predicted"/>
<evidence type="ECO:0000313" key="2">
    <source>
        <dbReference type="Proteomes" id="UP001323798"/>
    </source>
</evidence>
<dbReference type="Gene3D" id="1.10.10.10">
    <property type="entry name" value="Winged helix-like DNA-binding domain superfamily/Winged helix DNA-binding domain"/>
    <property type="match status" value="1"/>
</dbReference>
<evidence type="ECO:0000313" key="1">
    <source>
        <dbReference type="EMBL" id="WPR88595.1"/>
    </source>
</evidence>
<evidence type="ECO:0008006" key="3">
    <source>
        <dbReference type="Google" id="ProtNLM"/>
    </source>
</evidence>
<dbReference type="EMBL" id="CP139368">
    <property type="protein sequence ID" value="WPR88595.1"/>
    <property type="molecule type" value="Genomic_DNA"/>
</dbReference>
<protein>
    <recommendedName>
        <fullName evidence="3">Transcriptional regulator</fullName>
    </recommendedName>
</protein>